<comment type="function">
    <text evidence="12">Converts trimethyllysine (TML) into hydroxytrimethyllysine (HTML).</text>
</comment>
<evidence type="ECO:0000256" key="2">
    <source>
        <dbReference type="ARBA" id="ARBA00001961"/>
    </source>
</evidence>
<keyword evidence="5" id="KW-0479">Metal-binding</keyword>
<evidence type="ECO:0000259" key="14">
    <source>
        <dbReference type="Pfam" id="PF02668"/>
    </source>
</evidence>
<dbReference type="InterPro" id="IPR038492">
    <property type="entry name" value="GBBH-like_N_sf"/>
</dbReference>
<dbReference type="GO" id="GO:0045329">
    <property type="term" value="P:carnitine biosynthetic process"/>
    <property type="evidence" value="ECO:0007669"/>
    <property type="project" value="TreeGrafter"/>
</dbReference>
<evidence type="ECO:0000259" key="15">
    <source>
        <dbReference type="Pfam" id="PF06155"/>
    </source>
</evidence>
<comment type="catalytic activity">
    <reaction evidence="13">
        <text>N(6),N(6),N(6)-trimethyl-L-lysine + 2-oxoglutarate + O2 = (3S)-3-hydroxy-N(6),N(6),N(6)-trimethyl-L-lysine + succinate + CO2</text>
        <dbReference type="Rhea" id="RHEA:14181"/>
        <dbReference type="ChEBI" id="CHEBI:15379"/>
        <dbReference type="ChEBI" id="CHEBI:16526"/>
        <dbReference type="ChEBI" id="CHEBI:16810"/>
        <dbReference type="ChEBI" id="CHEBI:30031"/>
        <dbReference type="ChEBI" id="CHEBI:58100"/>
        <dbReference type="ChEBI" id="CHEBI:141499"/>
        <dbReference type="EC" id="1.14.11.8"/>
    </reaction>
</comment>
<comment type="similarity">
    <text evidence="3">Belongs to the gamma-BBH/TMLD family.</text>
</comment>
<feature type="domain" description="TauD/TfdA-like" evidence="14">
    <location>
        <begin position="126"/>
        <end position="356"/>
    </location>
</feature>
<evidence type="ECO:0000256" key="1">
    <source>
        <dbReference type="ARBA" id="ARBA00001954"/>
    </source>
</evidence>
<dbReference type="GO" id="GO:0050353">
    <property type="term" value="F:trimethyllysine dioxygenase activity"/>
    <property type="evidence" value="ECO:0007669"/>
    <property type="project" value="UniProtKB-EC"/>
</dbReference>
<dbReference type="Gene3D" id="3.60.130.10">
    <property type="entry name" value="Clavaminate synthase-like"/>
    <property type="match status" value="1"/>
</dbReference>
<evidence type="ECO:0000256" key="10">
    <source>
        <dbReference type="ARBA" id="ARBA00031778"/>
    </source>
</evidence>
<name>A0A7Y0E1I6_9PROT</name>
<dbReference type="Pfam" id="PF02668">
    <property type="entry name" value="TauD"/>
    <property type="match status" value="1"/>
</dbReference>
<dbReference type="RefSeq" id="WP_169625874.1">
    <property type="nucleotide sequence ID" value="NZ_JABBNT010000004.1"/>
</dbReference>
<dbReference type="EMBL" id="JABBNT010000004">
    <property type="protein sequence ID" value="NMM45476.1"/>
    <property type="molecule type" value="Genomic_DNA"/>
</dbReference>
<protein>
    <recommendedName>
        <fullName evidence="4">trimethyllysine dioxygenase</fullName>
        <ecNumber evidence="4">1.14.11.8</ecNumber>
    </recommendedName>
    <alternativeName>
        <fullName evidence="10">Epsilon-trimethyllysine 2-oxoglutarate dioxygenase</fullName>
    </alternativeName>
    <alternativeName>
        <fullName evidence="9">TML hydroxylase</fullName>
    </alternativeName>
    <alternativeName>
        <fullName evidence="11">TML-alpha-ketoglutarate dioxygenase</fullName>
    </alternativeName>
</protein>
<dbReference type="SUPFAM" id="SSF51197">
    <property type="entry name" value="Clavaminate synthase-like"/>
    <property type="match status" value="1"/>
</dbReference>
<evidence type="ECO:0000313" key="16">
    <source>
        <dbReference type="EMBL" id="NMM45476.1"/>
    </source>
</evidence>
<dbReference type="PANTHER" id="PTHR10696">
    <property type="entry name" value="GAMMA-BUTYROBETAINE HYDROXYLASE-RELATED"/>
    <property type="match status" value="1"/>
</dbReference>
<comment type="caution">
    <text evidence="16">The sequence shown here is derived from an EMBL/GenBank/DDBJ whole genome shotgun (WGS) entry which is preliminary data.</text>
</comment>
<evidence type="ECO:0000256" key="7">
    <source>
        <dbReference type="ARBA" id="ARBA00023002"/>
    </source>
</evidence>
<evidence type="ECO:0000256" key="13">
    <source>
        <dbReference type="ARBA" id="ARBA00049334"/>
    </source>
</evidence>
<gene>
    <name evidence="16" type="ORF">HH303_13360</name>
</gene>
<keyword evidence="8" id="KW-0408">Iron</keyword>
<evidence type="ECO:0000256" key="3">
    <source>
        <dbReference type="ARBA" id="ARBA00008654"/>
    </source>
</evidence>
<keyword evidence="17" id="KW-1185">Reference proteome</keyword>
<comment type="cofactor">
    <cofactor evidence="1">
        <name>Fe(2+)</name>
        <dbReference type="ChEBI" id="CHEBI:29033"/>
    </cofactor>
</comment>
<accession>A0A7Y0E1I6</accession>
<feature type="domain" description="Gamma-butyrobetaine hydroxylase-like N-terminal" evidence="15">
    <location>
        <begin position="12"/>
        <end position="89"/>
    </location>
</feature>
<reference evidence="16 17" key="1">
    <citation type="submission" date="2020-04" db="EMBL/GenBank/DDBJ databases">
        <title>Rhodospirillaceae bacterium KN72 isolated from deep sea.</title>
        <authorList>
            <person name="Zhang D.-C."/>
        </authorList>
    </citation>
    <scope>NUCLEOTIDE SEQUENCE [LARGE SCALE GENOMIC DNA]</scope>
    <source>
        <strain evidence="16 17">KN72</strain>
    </source>
</reference>
<evidence type="ECO:0000256" key="5">
    <source>
        <dbReference type="ARBA" id="ARBA00022723"/>
    </source>
</evidence>
<evidence type="ECO:0000256" key="6">
    <source>
        <dbReference type="ARBA" id="ARBA00022964"/>
    </source>
</evidence>
<dbReference type="Pfam" id="PF06155">
    <property type="entry name" value="GBBH-like_N"/>
    <property type="match status" value="1"/>
</dbReference>
<evidence type="ECO:0000313" key="17">
    <source>
        <dbReference type="Proteomes" id="UP000539372"/>
    </source>
</evidence>
<dbReference type="Gene3D" id="3.30.2020.30">
    <property type="match status" value="1"/>
</dbReference>
<dbReference type="EC" id="1.14.11.8" evidence="4"/>
<dbReference type="GO" id="GO:0046872">
    <property type="term" value="F:metal ion binding"/>
    <property type="evidence" value="ECO:0007669"/>
    <property type="project" value="UniProtKB-KW"/>
</dbReference>
<dbReference type="PANTHER" id="PTHR10696:SF51">
    <property type="entry name" value="TRIMETHYLLYSINE DIOXYGENASE, MITOCHONDRIAL"/>
    <property type="match status" value="1"/>
</dbReference>
<sequence>MDPVDLSQVTLKETGLDVTLADGSVAYFNYYWLRDNCATSFDMETRERVFDIFHEEQGPKPESAMVRDGALEVLWHGDCHRSVYSLDWLAMYSRGEKRHDPAALPRKAWFSDHYPKMARFSQPALKADPQLVARWAEALLVDGVAIVEDMPDTNEGLTETVRLLGHVRPTYWGEYFDVYTHIKPTNLAYTAKALEMHTDVPAEDLAPGVQFLHCRANSVQGGDNLFLDGVAVANEFKRLYPEDFKLLAETEIPFYSEHDDRDVRSRQRVIELDEFGEVSGLTISQHMADVFDLPQTVLDRYYPAFCRFGRMLKDPKFVMRFNIRAGECIVFDNHRIVHGRDAYVATSGERFLRGTYCDRGELRSTYRTLVSQRRFKSAA</sequence>
<keyword evidence="7" id="KW-0560">Oxidoreductase</keyword>
<keyword evidence="6" id="KW-0223">Dioxygenase</keyword>
<evidence type="ECO:0000256" key="11">
    <source>
        <dbReference type="ARBA" id="ARBA00032283"/>
    </source>
</evidence>
<organism evidence="16 17">
    <name type="scientific">Pacificispira spongiicola</name>
    <dbReference type="NCBI Taxonomy" id="2729598"/>
    <lineage>
        <taxon>Bacteria</taxon>
        <taxon>Pseudomonadati</taxon>
        <taxon>Pseudomonadota</taxon>
        <taxon>Alphaproteobacteria</taxon>
        <taxon>Rhodospirillales</taxon>
        <taxon>Rhodospirillaceae</taxon>
        <taxon>Pacificispira</taxon>
    </lineage>
</organism>
<dbReference type="InterPro" id="IPR050411">
    <property type="entry name" value="AlphaKG_dependent_hydroxylases"/>
</dbReference>
<dbReference type="Proteomes" id="UP000539372">
    <property type="component" value="Unassembled WGS sequence"/>
</dbReference>
<proteinExistence type="inferred from homology"/>
<dbReference type="InterPro" id="IPR003819">
    <property type="entry name" value="TauD/TfdA-like"/>
</dbReference>
<evidence type="ECO:0000256" key="8">
    <source>
        <dbReference type="ARBA" id="ARBA00023004"/>
    </source>
</evidence>
<dbReference type="InterPro" id="IPR042098">
    <property type="entry name" value="TauD-like_sf"/>
</dbReference>
<comment type="cofactor">
    <cofactor evidence="2">
        <name>L-ascorbate</name>
        <dbReference type="ChEBI" id="CHEBI:38290"/>
    </cofactor>
</comment>
<evidence type="ECO:0000256" key="4">
    <source>
        <dbReference type="ARBA" id="ARBA00012267"/>
    </source>
</evidence>
<dbReference type="AlphaFoldDB" id="A0A7Y0E1I6"/>
<evidence type="ECO:0000256" key="12">
    <source>
        <dbReference type="ARBA" id="ARBA00046008"/>
    </source>
</evidence>
<evidence type="ECO:0000256" key="9">
    <source>
        <dbReference type="ARBA" id="ARBA00030363"/>
    </source>
</evidence>
<dbReference type="InterPro" id="IPR010376">
    <property type="entry name" value="GBBH-like_N"/>
</dbReference>